<protein>
    <submittedName>
        <fullName evidence="3">Fumarylacetoacetate hydrolase</fullName>
    </submittedName>
</protein>
<dbReference type="Pfam" id="PF01557">
    <property type="entry name" value="FAA_hydrolase"/>
    <property type="match status" value="1"/>
</dbReference>
<dbReference type="InterPro" id="IPR036663">
    <property type="entry name" value="Fumarylacetoacetase_C_sf"/>
</dbReference>
<keyword evidence="3" id="KW-0378">Hydrolase</keyword>
<proteinExistence type="predicted"/>
<gene>
    <name evidence="3" type="ORF">HAV22_24970</name>
</gene>
<dbReference type="PANTHER" id="PTHR43211">
    <property type="entry name" value="FUMARYLACETOACETATE HYDROLASE"/>
    <property type="match status" value="1"/>
</dbReference>
<keyword evidence="4" id="KW-1185">Reference proteome</keyword>
<organism evidence="3 4">
    <name type="scientific">Telluria antibiotica</name>
    <dbReference type="NCBI Taxonomy" id="2717319"/>
    <lineage>
        <taxon>Bacteria</taxon>
        <taxon>Pseudomonadati</taxon>
        <taxon>Pseudomonadota</taxon>
        <taxon>Betaproteobacteria</taxon>
        <taxon>Burkholderiales</taxon>
        <taxon>Oxalobacteraceae</taxon>
        <taxon>Telluria group</taxon>
        <taxon>Telluria</taxon>
    </lineage>
</organism>
<evidence type="ECO:0000313" key="4">
    <source>
        <dbReference type="Proteomes" id="UP000716322"/>
    </source>
</evidence>
<evidence type="ECO:0000259" key="2">
    <source>
        <dbReference type="Pfam" id="PF18288"/>
    </source>
</evidence>
<reference evidence="3 4" key="1">
    <citation type="submission" date="2020-03" db="EMBL/GenBank/DDBJ databases">
        <title>Genome sequence of strain Massilia sp. TW-1.</title>
        <authorList>
            <person name="Chaudhary D.K."/>
        </authorList>
    </citation>
    <scope>NUCLEOTIDE SEQUENCE [LARGE SCALE GENOMIC DNA]</scope>
    <source>
        <strain evidence="3 4">TW-1</strain>
    </source>
</reference>
<sequence length="331" mass="36204">MKLATLKNGFRDGRLVIVSRDLARAVDAAPVAATMQAAIENWSTVEPALRARYDALNAGALADAFDFDPARAAPPFPRAYQFIDASAFLNHGDIMERAYNLTVKKTPGVPILIQRQGDDFRGPCDDYAFPSEDDNGDFEGEFAVVLDDVRMGVGAREALDHVRLITIFNDVSMRAHLFRELSMGFGFIQAKPAAAFAPVAVTPDELGDAWRDGRVHLDMHVARNGDWFGHPNGGEMDFGFGELIRHLAYNRNLGAGTIVGSGTVSNKNYREVGSACLAERRAIETIDHGEPRTAFLRYGDRLRFDVTGSDGQSVFGAIEHRFVAPREGADA</sequence>
<dbReference type="Proteomes" id="UP000716322">
    <property type="component" value="Unassembled WGS sequence"/>
</dbReference>
<dbReference type="EMBL" id="JAAQOM010000018">
    <property type="protein sequence ID" value="NIA56879.1"/>
    <property type="molecule type" value="Genomic_DNA"/>
</dbReference>
<evidence type="ECO:0000313" key="3">
    <source>
        <dbReference type="EMBL" id="NIA56879.1"/>
    </source>
</evidence>
<dbReference type="Gene3D" id="3.90.850.10">
    <property type="entry name" value="Fumarylacetoacetase-like, C-terminal domain"/>
    <property type="match status" value="1"/>
</dbReference>
<dbReference type="InterPro" id="IPR041072">
    <property type="entry name" value="FAA_hydro_N"/>
</dbReference>
<evidence type="ECO:0000259" key="1">
    <source>
        <dbReference type="Pfam" id="PF01557"/>
    </source>
</evidence>
<name>A0ABX0PK23_9BURK</name>
<dbReference type="RefSeq" id="WP_166862941.1">
    <property type="nucleotide sequence ID" value="NZ_JAAQOM010000018.1"/>
</dbReference>
<dbReference type="PANTHER" id="PTHR43211:SF1">
    <property type="entry name" value="BLL6422 PROTEIN"/>
    <property type="match status" value="1"/>
</dbReference>
<dbReference type="Pfam" id="PF18288">
    <property type="entry name" value="FAA_hydro_N_2"/>
    <property type="match status" value="1"/>
</dbReference>
<comment type="caution">
    <text evidence="3">The sequence shown here is derived from an EMBL/GenBank/DDBJ whole genome shotgun (WGS) entry which is preliminary data.</text>
</comment>
<feature type="domain" description="Fumarylacetoacetase N-terminal" evidence="2">
    <location>
        <begin position="1"/>
        <end position="78"/>
    </location>
</feature>
<dbReference type="GO" id="GO:0016787">
    <property type="term" value="F:hydrolase activity"/>
    <property type="evidence" value="ECO:0007669"/>
    <property type="project" value="UniProtKB-KW"/>
</dbReference>
<feature type="domain" description="Fumarylacetoacetase-like C-terminal" evidence="1">
    <location>
        <begin position="87"/>
        <end position="321"/>
    </location>
</feature>
<accession>A0ABX0PK23</accession>
<dbReference type="InterPro" id="IPR011234">
    <property type="entry name" value="Fumarylacetoacetase-like_C"/>
</dbReference>
<dbReference type="SUPFAM" id="SSF56529">
    <property type="entry name" value="FAH"/>
    <property type="match status" value="1"/>
</dbReference>